<sequence>MLIGASTGLMFGGMPLPALSRARADDAVGTWPLWEGAPPGGGGPTGPEQISAHGAITNVSTPTLTIWRPERPNGAAMLVAGGGGYQRIQMQKEAEAAARWLIGLGVTAFTLAYRLPMEGWGAGRLAPFQDAQRAVRMIRHNAPALDLDPHRIGGVGFSAGGHLLGMTSARSHEAIYASADAIDVASSALDLNLLLYPIVTLKPPYDRTSTRRVLIGAHPTPEDSAMWSLETHIHRGLRPFFLTQAADDQISNPANTAILESACQQAAVSVERHLFPMGGHGFGMGIPGTETMTWPGLAESWMRKTGFIA</sequence>
<dbReference type="Gene3D" id="3.40.50.1820">
    <property type="entry name" value="alpha/beta hydrolase"/>
    <property type="match status" value="1"/>
</dbReference>
<keyword evidence="4" id="KW-1185">Reference proteome</keyword>
<reference evidence="3 4" key="1">
    <citation type="submission" date="2019-07" db="EMBL/GenBank/DDBJ databases">
        <title>Whole genome shotgun sequence of Acetobacter nitrogenifigens NBRC 105050.</title>
        <authorList>
            <person name="Hosoyama A."/>
            <person name="Uohara A."/>
            <person name="Ohji S."/>
            <person name="Ichikawa N."/>
        </authorList>
    </citation>
    <scope>NUCLEOTIDE SEQUENCE [LARGE SCALE GENOMIC DNA]</scope>
    <source>
        <strain evidence="3 4">NBRC 105050</strain>
    </source>
</reference>
<organism evidence="3 4">
    <name type="scientific">Acetobacter nitrogenifigens DSM 23921 = NBRC 105050</name>
    <dbReference type="NCBI Taxonomy" id="1120919"/>
    <lineage>
        <taxon>Bacteria</taxon>
        <taxon>Pseudomonadati</taxon>
        <taxon>Pseudomonadota</taxon>
        <taxon>Alphaproteobacteria</taxon>
        <taxon>Acetobacterales</taxon>
        <taxon>Acetobacteraceae</taxon>
        <taxon>Acetobacter</taxon>
    </lineage>
</organism>
<dbReference type="Pfam" id="PF20434">
    <property type="entry name" value="BD-FAE"/>
    <property type="match status" value="1"/>
</dbReference>
<feature type="domain" description="BD-FAE-like" evidence="2">
    <location>
        <begin position="79"/>
        <end position="261"/>
    </location>
</feature>
<protein>
    <recommendedName>
        <fullName evidence="2">BD-FAE-like domain-containing protein</fullName>
    </recommendedName>
</protein>
<keyword evidence="1" id="KW-0378">Hydrolase</keyword>
<comment type="caution">
    <text evidence="3">The sequence shown here is derived from an EMBL/GenBank/DDBJ whole genome shotgun (WGS) entry which is preliminary data.</text>
</comment>
<dbReference type="InterPro" id="IPR049492">
    <property type="entry name" value="BD-FAE-like_dom"/>
</dbReference>
<evidence type="ECO:0000313" key="4">
    <source>
        <dbReference type="Proteomes" id="UP000321635"/>
    </source>
</evidence>
<dbReference type="InterPro" id="IPR029058">
    <property type="entry name" value="AB_hydrolase_fold"/>
</dbReference>
<dbReference type="InterPro" id="IPR050300">
    <property type="entry name" value="GDXG_lipolytic_enzyme"/>
</dbReference>
<evidence type="ECO:0000313" key="3">
    <source>
        <dbReference type="EMBL" id="GEN58617.1"/>
    </source>
</evidence>
<dbReference type="PANTHER" id="PTHR48081">
    <property type="entry name" value="AB HYDROLASE SUPERFAMILY PROTEIN C4A8.06C"/>
    <property type="match status" value="1"/>
</dbReference>
<name>A0A511X6P1_9PROT</name>
<dbReference type="Proteomes" id="UP000321635">
    <property type="component" value="Unassembled WGS sequence"/>
</dbReference>
<dbReference type="SUPFAM" id="SSF53474">
    <property type="entry name" value="alpha/beta-Hydrolases"/>
    <property type="match status" value="1"/>
</dbReference>
<evidence type="ECO:0000256" key="1">
    <source>
        <dbReference type="ARBA" id="ARBA00022801"/>
    </source>
</evidence>
<dbReference type="OrthoDB" id="9771666at2"/>
<dbReference type="EMBL" id="BJYF01000001">
    <property type="protein sequence ID" value="GEN58617.1"/>
    <property type="molecule type" value="Genomic_DNA"/>
</dbReference>
<dbReference type="AlphaFoldDB" id="A0A511X6P1"/>
<accession>A0A511X6P1</accession>
<dbReference type="GO" id="GO:0016787">
    <property type="term" value="F:hydrolase activity"/>
    <property type="evidence" value="ECO:0007669"/>
    <property type="project" value="UniProtKB-KW"/>
</dbReference>
<gene>
    <name evidence="3" type="ORF">ANI02nite_05010</name>
</gene>
<evidence type="ECO:0000259" key="2">
    <source>
        <dbReference type="Pfam" id="PF20434"/>
    </source>
</evidence>
<dbReference type="STRING" id="1120919.GCA_000429165_00510"/>
<dbReference type="PANTHER" id="PTHR48081:SF6">
    <property type="entry name" value="PEPTIDASE S9 PROLYL OLIGOPEPTIDASE CATALYTIC DOMAIN-CONTAINING PROTEIN"/>
    <property type="match status" value="1"/>
</dbReference>
<proteinExistence type="predicted"/>